<dbReference type="EMBL" id="ASPP01013240">
    <property type="protein sequence ID" value="ETO19828.1"/>
    <property type="molecule type" value="Genomic_DNA"/>
</dbReference>
<gene>
    <name evidence="2" type="ORF">RFI_17400</name>
</gene>
<accession>X6N1Q2</accession>
<name>X6N1Q2_RETFI</name>
<proteinExistence type="predicted"/>
<sequence length="166" mass="19327">MELEQALKKSQSEYEELREQTEILQQVQETLQTSHISMEQQLSPLQLDNMNKDHELKAVQKEVDNLRKVYHSCSEENLLLKNQLYTLQLINKTKTDELTKLRVSLQGANQVVFFYKITIINHNNNNKQEYILLLLFEGKLATKTNTSCRIAEPTRSVFPKPPHCVA</sequence>
<dbReference type="Proteomes" id="UP000023152">
    <property type="component" value="Unassembled WGS sequence"/>
</dbReference>
<keyword evidence="1" id="KW-0175">Coiled coil</keyword>
<organism evidence="2 3">
    <name type="scientific">Reticulomyxa filosa</name>
    <dbReference type="NCBI Taxonomy" id="46433"/>
    <lineage>
        <taxon>Eukaryota</taxon>
        <taxon>Sar</taxon>
        <taxon>Rhizaria</taxon>
        <taxon>Retaria</taxon>
        <taxon>Foraminifera</taxon>
        <taxon>Monothalamids</taxon>
        <taxon>Reticulomyxidae</taxon>
        <taxon>Reticulomyxa</taxon>
    </lineage>
</organism>
<protein>
    <submittedName>
        <fullName evidence="2">Response regulator receiver</fullName>
    </submittedName>
</protein>
<evidence type="ECO:0000313" key="3">
    <source>
        <dbReference type="Proteomes" id="UP000023152"/>
    </source>
</evidence>
<evidence type="ECO:0000256" key="1">
    <source>
        <dbReference type="SAM" id="Coils"/>
    </source>
</evidence>
<keyword evidence="3" id="KW-1185">Reference proteome</keyword>
<comment type="caution">
    <text evidence="2">The sequence shown here is derived from an EMBL/GenBank/DDBJ whole genome shotgun (WGS) entry which is preliminary data.</text>
</comment>
<evidence type="ECO:0000313" key="2">
    <source>
        <dbReference type="EMBL" id="ETO19828.1"/>
    </source>
</evidence>
<dbReference type="AlphaFoldDB" id="X6N1Q2"/>
<feature type="coiled-coil region" evidence="1">
    <location>
        <begin position="7"/>
        <end position="76"/>
    </location>
</feature>
<reference evidence="2 3" key="1">
    <citation type="journal article" date="2013" name="Curr. Biol.">
        <title>The Genome of the Foraminiferan Reticulomyxa filosa.</title>
        <authorList>
            <person name="Glockner G."/>
            <person name="Hulsmann N."/>
            <person name="Schleicher M."/>
            <person name="Noegel A.A."/>
            <person name="Eichinger L."/>
            <person name="Gallinger C."/>
            <person name="Pawlowski J."/>
            <person name="Sierra R."/>
            <person name="Euteneuer U."/>
            <person name="Pillet L."/>
            <person name="Moustafa A."/>
            <person name="Platzer M."/>
            <person name="Groth M."/>
            <person name="Szafranski K."/>
            <person name="Schliwa M."/>
        </authorList>
    </citation>
    <scope>NUCLEOTIDE SEQUENCE [LARGE SCALE GENOMIC DNA]</scope>
</reference>